<dbReference type="PANTHER" id="PTHR30188">
    <property type="entry name" value="ABC TRANSPORTER PERMEASE PROTEIN-RELATED"/>
    <property type="match status" value="1"/>
</dbReference>
<evidence type="ECO:0000256" key="7">
    <source>
        <dbReference type="SAM" id="Phobius"/>
    </source>
</evidence>
<evidence type="ECO:0000256" key="3">
    <source>
        <dbReference type="ARBA" id="ARBA00022448"/>
    </source>
</evidence>
<name>A0A644TPS2_9ZZZZ</name>
<comment type="caution">
    <text evidence="8">The sequence shown here is derived from an EMBL/GenBank/DDBJ whole genome shotgun (WGS) entry which is preliminary data.</text>
</comment>
<keyword evidence="5 7" id="KW-1133">Transmembrane helix</keyword>
<evidence type="ECO:0000256" key="5">
    <source>
        <dbReference type="ARBA" id="ARBA00022989"/>
    </source>
</evidence>
<dbReference type="GO" id="GO:0043190">
    <property type="term" value="C:ATP-binding cassette (ABC) transporter complex"/>
    <property type="evidence" value="ECO:0007669"/>
    <property type="project" value="InterPro"/>
</dbReference>
<gene>
    <name evidence="8" type="primary">mlaE_3</name>
    <name evidence="8" type="ORF">SDC9_14683</name>
</gene>
<feature type="transmembrane region" description="Helical" evidence="7">
    <location>
        <begin position="197"/>
        <end position="220"/>
    </location>
</feature>
<dbReference type="AlphaFoldDB" id="A0A644TPS2"/>
<proteinExistence type="inferred from homology"/>
<protein>
    <submittedName>
        <fullName evidence="8">Putative phospholipid ABC transporter permease protein MlaE</fullName>
    </submittedName>
</protein>
<dbReference type="InterPro" id="IPR003453">
    <property type="entry name" value="ABC_MlaE_roteobac"/>
</dbReference>
<organism evidence="8">
    <name type="scientific">bioreactor metagenome</name>
    <dbReference type="NCBI Taxonomy" id="1076179"/>
    <lineage>
        <taxon>unclassified sequences</taxon>
        <taxon>metagenomes</taxon>
        <taxon>ecological metagenomes</taxon>
    </lineage>
</organism>
<comment type="similarity">
    <text evidence="2">Belongs to the MlaE permease family.</text>
</comment>
<reference evidence="8" key="1">
    <citation type="submission" date="2019-08" db="EMBL/GenBank/DDBJ databases">
        <authorList>
            <person name="Kucharzyk K."/>
            <person name="Murdoch R.W."/>
            <person name="Higgins S."/>
            <person name="Loffler F."/>
        </authorList>
    </citation>
    <scope>NUCLEOTIDE SEQUENCE</scope>
</reference>
<dbReference type="PANTHER" id="PTHR30188:SF4">
    <property type="entry name" value="PROTEIN TRIGALACTOSYLDIACYLGLYCEROL 1, CHLOROPLASTIC"/>
    <property type="match status" value="1"/>
</dbReference>
<keyword evidence="4 7" id="KW-0812">Transmembrane</keyword>
<evidence type="ECO:0000256" key="2">
    <source>
        <dbReference type="ARBA" id="ARBA00007556"/>
    </source>
</evidence>
<accession>A0A644TPS2</accession>
<dbReference type="EMBL" id="VSSQ01000044">
    <property type="protein sequence ID" value="MPL68950.1"/>
    <property type="molecule type" value="Genomic_DNA"/>
</dbReference>
<feature type="transmembrane region" description="Helical" evidence="7">
    <location>
        <begin position="232"/>
        <end position="256"/>
    </location>
</feature>
<keyword evidence="3" id="KW-0813">Transport</keyword>
<dbReference type="NCBIfam" id="TIGR00056">
    <property type="entry name" value="MlaE family lipid ABC transporter permease subunit"/>
    <property type="match status" value="1"/>
</dbReference>
<evidence type="ECO:0000256" key="4">
    <source>
        <dbReference type="ARBA" id="ARBA00022692"/>
    </source>
</evidence>
<dbReference type="InterPro" id="IPR030802">
    <property type="entry name" value="Permease_MalE"/>
</dbReference>
<evidence type="ECO:0000256" key="1">
    <source>
        <dbReference type="ARBA" id="ARBA00004141"/>
    </source>
</evidence>
<keyword evidence="6 7" id="KW-0472">Membrane</keyword>
<comment type="subcellular location">
    <subcellularLocation>
        <location evidence="1">Membrane</location>
        <topology evidence="1">Multi-pass membrane protein</topology>
    </subcellularLocation>
</comment>
<dbReference type="Pfam" id="PF02405">
    <property type="entry name" value="MlaE"/>
    <property type="match status" value="1"/>
</dbReference>
<sequence>MINAFLENLGRRVMAALENSGRIVILTAEVFYHLPRRPNLRHALQQMAHLGVDSLPIVLLTLLFTGMVLTVQTAHEFIKYGAQSSVGGIVAIAMGRELAPVLTGVVVAGRVGAAITAEIGSMKVTEQIDALRVMATNPVAYLVVPRFLACVFMTPLLVVFADVIGTIGGYLVATLYAGISSYTYLHSIEVFSEITDITGGLVKAMFFGGIVAIIGCYRGLTAGQGAEGVGRATTGSVVSSMIMIFIANYFLSLLLFR</sequence>
<feature type="transmembrane region" description="Helical" evidence="7">
    <location>
        <begin position="139"/>
        <end position="161"/>
    </location>
</feature>
<feature type="transmembrane region" description="Helical" evidence="7">
    <location>
        <begin position="54"/>
        <end position="71"/>
    </location>
</feature>
<dbReference type="GO" id="GO:0005548">
    <property type="term" value="F:phospholipid transporter activity"/>
    <property type="evidence" value="ECO:0007669"/>
    <property type="project" value="TreeGrafter"/>
</dbReference>
<evidence type="ECO:0000313" key="8">
    <source>
        <dbReference type="EMBL" id="MPL68950.1"/>
    </source>
</evidence>
<evidence type="ECO:0000256" key="6">
    <source>
        <dbReference type="ARBA" id="ARBA00023136"/>
    </source>
</evidence>
<feature type="transmembrane region" description="Helical" evidence="7">
    <location>
        <begin position="167"/>
        <end position="185"/>
    </location>
</feature>